<dbReference type="Proteomes" id="UP000813444">
    <property type="component" value="Unassembled WGS sequence"/>
</dbReference>
<dbReference type="InterPro" id="IPR056337">
    <property type="entry name" value="LHD_YVC1"/>
</dbReference>
<feature type="domain" description="Calcium channel YVC1-like C-terminal transmembrane" evidence="4">
    <location>
        <begin position="382"/>
        <end position="563"/>
    </location>
</feature>
<gene>
    <name evidence="5" type="ORF">B0I35DRAFT_458886</name>
</gene>
<keyword evidence="2" id="KW-0812">Transmembrane</keyword>
<feature type="transmembrane region" description="Helical" evidence="2">
    <location>
        <begin position="274"/>
        <end position="292"/>
    </location>
</feature>
<keyword evidence="2" id="KW-0472">Membrane</keyword>
<evidence type="ECO:0000259" key="4">
    <source>
        <dbReference type="Pfam" id="PF23317"/>
    </source>
</evidence>
<keyword evidence="2" id="KW-1133">Transmembrane helix</keyword>
<feature type="region of interest" description="Disordered" evidence="1">
    <location>
        <begin position="1"/>
        <end position="46"/>
    </location>
</feature>
<dbReference type="InterPro" id="IPR052971">
    <property type="entry name" value="TRP_calcium_channel"/>
</dbReference>
<organism evidence="5 6">
    <name type="scientific">Stachybotrys elegans</name>
    <dbReference type="NCBI Taxonomy" id="80388"/>
    <lineage>
        <taxon>Eukaryota</taxon>
        <taxon>Fungi</taxon>
        <taxon>Dikarya</taxon>
        <taxon>Ascomycota</taxon>
        <taxon>Pezizomycotina</taxon>
        <taxon>Sordariomycetes</taxon>
        <taxon>Hypocreomycetidae</taxon>
        <taxon>Hypocreales</taxon>
        <taxon>Stachybotryaceae</taxon>
        <taxon>Stachybotrys</taxon>
    </lineage>
</organism>
<evidence type="ECO:0000256" key="1">
    <source>
        <dbReference type="SAM" id="MobiDB-lite"/>
    </source>
</evidence>
<evidence type="ECO:0000256" key="2">
    <source>
        <dbReference type="SAM" id="Phobius"/>
    </source>
</evidence>
<comment type="caution">
    <text evidence="5">The sequence shown here is derived from an EMBL/GenBank/DDBJ whole genome shotgun (WGS) entry which is preliminary data.</text>
</comment>
<feature type="compositionally biased region" description="Low complexity" evidence="1">
    <location>
        <begin position="24"/>
        <end position="35"/>
    </location>
</feature>
<dbReference type="Pfam" id="PF23190">
    <property type="entry name" value="LHD_TRPY1"/>
    <property type="match status" value="1"/>
</dbReference>
<name>A0A8K0SWY9_9HYPO</name>
<evidence type="ECO:0000313" key="5">
    <source>
        <dbReference type="EMBL" id="KAH7322619.1"/>
    </source>
</evidence>
<reference evidence="5" key="1">
    <citation type="journal article" date="2021" name="Nat. Commun.">
        <title>Genetic determinants of endophytism in the Arabidopsis root mycobiome.</title>
        <authorList>
            <person name="Mesny F."/>
            <person name="Miyauchi S."/>
            <person name="Thiergart T."/>
            <person name="Pickel B."/>
            <person name="Atanasova L."/>
            <person name="Karlsson M."/>
            <person name="Huettel B."/>
            <person name="Barry K.W."/>
            <person name="Haridas S."/>
            <person name="Chen C."/>
            <person name="Bauer D."/>
            <person name="Andreopoulos W."/>
            <person name="Pangilinan J."/>
            <person name="LaButti K."/>
            <person name="Riley R."/>
            <person name="Lipzen A."/>
            <person name="Clum A."/>
            <person name="Drula E."/>
            <person name="Henrissat B."/>
            <person name="Kohler A."/>
            <person name="Grigoriev I.V."/>
            <person name="Martin F.M."/>
            <person name="Hacquard S."/>
        </authorList>
    </citation>
    <scope>NUCLEOTIDE SEQUENCE</scope>
    <source>
        <strain evidence="5">MPI-CAGE-CH-0235</strain>
    </source>
</reference>
<keyword evidence="6" id="KW-1185">Reference proteome</keyword>
<feature type="domain" description="YVC1 N-terminal linker helical" evidence="3">
    <location>
        <begin position="59"/>
        <end position="246"/>
    </location>
</feature>
<dbReference type="InterPro" id="IPR056336">
    <property type="entry name" value="YVC1_C"/>
</dbReference>
<dbReference type="AlphaFoldDB" id="A0A8K0SWY9"/>
<dbReference type="OrthoDB" id="2373987at2759"/>
<feature type="transmembrane region" description="Helical" evidence="2">
    <location>
        <begin position="335"/>
        <end position="353"/>
    </location>
</feature>
<evidence type="ECO:0000313" key="6">
    <source>
        <dbReference type="Proteomes" id="UP000813444"/>
    </source>
</evidence>
<evidence type="ECO:0008006" key="7">
    <source>
        <dbReference type="Google" id="ProtNLM"/>
    </source>
</evidence>
<dbReference type="EMBL" id="JAGPNK010000004">
    <property type="protein sequence ID" value="KAH7322619.1"/>
    <property type="molecule type" value="Genomic_DNA"/>
</dbReference>
<protein>
    <recommendedName>
        <fullName evidence="7">Ion transport domain-containing protein</fullName>
    </recommendedName>
</protein>
<proteinExistence type="predicted"/>
<feature type="transmembrane region" description="Helical" evidence="2">
    <location>
        <begin position="459"/>
        <end position="479"/>
    </location>
</feature>
<feature type="transmembrane region" description="Helical" evidence="2">
    <location>
        <begin position="298"/>
        <end position="323"/>
    </location>
</feature>
<feature type="transmembrane region" description="Helical" evidence="2">
    <location>
        <begin position="365"/>
        <end position="386"/>
    </location>
</feature>
<dbReference type="PANTHER" id="PTHR35859:SF1">
    <property type="entry name" value="NONSELECTIVE CATION CHANNEL PROTEIN"/>
    <property type="match status" value="1"/>
</dbReference>
<evidence type="ECO:0000259" key="3">
    <source>
        <dbReference type="Pfam" id="PF23190"/>
    </source>
</evidence>
<accession>A0A8K0SWY9</accession>
<dbReference type="Pfam" id="PF23317">
    <property type="entry name" value="YVC1_C"/>
    <property type="match status" value="1"/>
</dbReference>
<sequence>MADGISMTPRSASPLFPALSRPGSASISMARSASAQDMRDDEEREPCLGGPPPPVFHNMHRVRQLVLTSIDDPYTLEQLTSPRVNTLVVRLLVDRLYEAEDPCIVYCLLANRVQFLREQTAVALHSVNVARARLCELVATRILRKFHEDNPGSLGLLLLSTILVQGFDPFSGAPDQVAAAGRYCQWPVQQRGGHERKLTALELAILSESKTFISSPACQRVVNAVYEGRIVYTSLSFVDILPDHYKHHAVSLYDPRKAPLLDHYRLVVPRIRNLIELIEFLALVVLFMATMLQRKPDAVGLTLCEGFFAVYASAWLLEQFASFIEHGWEVHSHNLWSFLDLSFSLIFIVYAIFRSHDLLAGTVLPIVRVCILAFNIMPDNIVFISLHAMVRDFTLLTFIALWCFTGFLLALKWLSMGHLTASDPSWWEVTKWLLWIWFGLDGTGIDEADTFHSVLGPSLMISFAFLGNTLFLTILVALLTSTFSRIIADETAEICFRRAVLTFEGVKSDAIFAYPPPFNLVALITLLPLKQLVSPRTFHSVHVALVRCLNLPTLLLVSLYERRTMWARARPRNLQSRRRWRFSGFSPHGDIQAVFESDPPISVQDEAEELDGLSDMGFLDNDVISRSSREIKRGIVFRLGESGHRDLSIRSRSR</sequence>
<feature type="transmembrane region" description="Helical" evidence="2">
    <location>
        <begin position="393"/>
        <end position="414"/>
    </location>
</feature>
<dbReference type="PANTHER" id="PTHR35859">
    <property type="entry name" value="NONSELECTIVE CATION CHANNEL PROTEIN"/>
    <property type="match status" value="1"/>
</dbReference>